<reference evidence="1 2" key="1">
    <citation type="submission" date="2017-09" db="EMBL/GenBank/DDBJ databases">
        <title>Depth-based differentiation of microbial function through sediment-hosted aquifers and enrichment of novel symbionts in the deep terrestrial subsurface.</title>
        <authorList>
            <person name="Probst A.J."/>
            <person name="Ladd B."/>
            <person name="Jarett J.K."/>
            <person name="Geller-Mcgrath D.E."/>
            <person name="Sieber C.M."/>
            <person name="Emerson J.B."/>
            <person name="Anantharaman K."/>
            <person name="Thomas B.C."/>
            <person name="Malmstrom R."/>
            <person name="Stieglmeier M."/>
            <person name="Klingl A."/>
            <person name="Woyke T."/>
            <person name="Ryan C.M."/>
            <person name="Banfield J.F."/>
        </authorList>
    </citation>
    <scope>NUCLEOTIDE SEQUENCE [LARGE SCALE GENOMIC DNA]</scope>
    <source>
        <strain evidence="1">CG22_combo_CG10-13_8_21_14_all_39_10</strain>
    </source>
</reference>
<dbReference type="InterPro" id="IPR013321">
    <property type="entry name" value="Arc_rbn_hlx_hlx"/>
</dbReference>
<comment type="caution">
    <text evidence="1">The sequence shown here is derived from an EMBL/GenBank/DDBJ whole genome shotgun (WGS) entry which is preliminary data.</text>
</comment>
<dbReference type="GO" id="GO:0006355">
    <property type="term" value="P:regulation of DNA-templated transcription"/>
    <property type="evidence" value="ECO:0007669"/>
    <property type="project" value="InterPro"/>
</dbReference>
<gene>
    <name evidence="1" type="ORF">COX03_02600</name>
</gene>
<sequence>MTSTIIVKADSKLKAQAQKTAADLGLTLTAVVNSYLQDFVQKKSISFGEKKNFRTPYGIFKDSKITDKDIDEVTSSWDKIVNELA</sequence>
<accession>A0A2H0BIL3</accession>
<dbReference type="Gene3D" id="1.10.1220.10">
    <property type="entry name" value="Met repressor-like"/>
    <property type="match status" value="1"/>
</dbReference>
<dbReference type="Proteomes" id="UP000229847">
    <property type="component" value="Unassembled WGS sequence"/>
</dbReference>
<evidence type="ECO:0000313" key="2">
    <source>
        <dbReference type="Proteomes" id="UP000229847"/>
    </source>
</evidence>
<proteinExistence type="predicted"/>
<evidence type="ECO:0008006" key="3">
    <source>
        <dbReference type="Google" id="ProtNLM"/>
    </source>
</evidence>
<evidence type="ECO:0000313" key="1">
    <source>
        <dbReference type="EMBL" id="PIP57526.1"/>
    </source>
</evidence>
<dbReference type="EMBL" id="PCSW01000080">
    <property type="protein sequence ID" value="PIP57526.1"/>
    <property type="molecule type" value="Genomic_DNA"/>
</dbReference>
<organism evidence="1 2">
    <name type="scientific">Candidatus Woesebacteria bacterium CG22_combo_CG10-13_8_21_14_all_39_10</name>
    <dbReference type="NCBI Taxonomy" id="1975059"/>
    <lineage>
        <taxon>Bacteria</taxon>
        <taxon>Candidatus Woeseibacteriota</taxon>
    </lineage>
</organism>
<name>A0A2H0BIL3_9BACT</name>
<protein>
    <recommendedName>
        <fullName evidence="3">Type II toxin-antitoxin system antitoxin, RelB/DinJ family</fullName>
    </recommendedName>
</protein>
<dbReference type="AlphaFoldDB" id="A0A2H0BIL3"/>